<organism evidence="7 8">
    <name type="scientific">Trichoplusia ni</name>
    <name type="common">Cabbage looper</name>
    <dbReference type="NCBI Taxonomy" id="7111"/>
    <lineage>
        <taxon>Eukaryota</taxon>
        <taxon>Metazoa</taxon>
        <taxon>Ecdysozoa</taxon>
        <taxon>Arthropoda</taxon>
        <taxon>Hexapoda</taxon>
        <taxon>Insecta</taxon>
        <taxon>Pterygota</taxon>
        <taxon>Neoptera</taxon>
        <taxon>Endopterygota</taxon>
        <taxon>Lepidoptera</taxon>
        <taxon>Glossata</taxon>
        <taxon>Ditrysia</taxon>
        <taxon>Noctuoidea</taxon>
        <taxon>Noctuidae</taxon>
        <taxon>Plusiinae</taxon>
        <taxon>Trichoplusia</taxon>
    </lineage>
</organism>
<protein>
    <submittedName>
        <fullName evidence="8">Aquaporin-like</fullName>
    </submittedName>
</protein>
<name>A0A7E5W9K9_TRINI</name>
<dbReference type="OrthoDB" id="3222at2759"/>
<dbReference type="PANTHER" id="PTHR19139">
    <property type="entry name" value="AQUAPORIN TRANSPORTER"/>
    <property type="match status" value="1"/>
</dbReference>
<keyword evidence="3 6" id="KW-1133">Transmembrane helix</keyword>
<dbReference type="AlphaFoldDB" id="A0A7E5W9K9"/>
<dbReference type="FunCoup" id="A0A7E5W9K9">
    <property type="interactions" value="69"/>
</dbReference>
<feature type="transmembrane region" description="Helical" evidence="6">
    <location>
        <begin position="160"/>
        <end position="181"/>
    </location>
</feature>
<feature type="transmembrane region" description="Helical" evidence="6">
    <location>
        <begin position="231"/>
        <end position="251"/>
    </location>
</feature>
<dbReference type="SUPFAM" id="SSF81338">
    <property type="entry name" value="Aquaporin-like"/>
    <property type="match status" value="1"/>
</dbReference>
<evidence type="ECO:0000256" key="6">
    <source>
        <dbReference type="SAM" id="Phobius"/>
    </source>
</evidence>
<reference evidence="8" key="1">
    <citation type="submission" date="2025-08" db="UniProtKB">
        <authorList>
            <consortium name="RefSeq"/>
        </authorList>
    </citation>
    <scope>IDENTIFICATION</scope>
</reference>
<evidence type="ECO:0000256" key="1">
    <source>
        <dbReference type="ARBA" id="ARBA00004141"/>
    </source>
</evidence>
<evidence type="ECO:0000256" key="3">
    <source>
        <dbReference type="ARBA" id="ARBA00022989"/>
    </source>
</evidence>
<dbReference type="InterPro" id="IPR034294">
    <property type="entry name" value="Aquaporin_transptr"/>
</dbReference>
<dbReference type="RefSeq" id="XP_026737172.1">
    <property type="nucleotide sequence ID" value="XM_026881371.1"/>
</dbReference>
<dbReference type="PRINTS" id="PR00783">
    <property type="entry name" value="MINTRINSICP"/>
</dbReference>
<comment type="similarity">
    <text evidence="5">Belongs to the MIP/aquaporin (TC 1.A.8) family.</text>
</comment>
<feature type="transmembrane region" description="Helical" evidence="6">
    <location>
        <begin position="193"/>
        <end position="211"/>
    </location>
</feature>
<dbReference type="Gene3D" id="1.20.1080.10">
    <property type="entry name" value="Glycerol uptake facilitator protein"/>
    <property type="match status" value="1"/>
</dbReference>
<sequence>MTVPPSPQNLVGVTTESRAMHDNPKLASFSILDWCNDNWRKILAELIATIMLVLFGCMACIPVSGIDTTLYGPFAFGFVVMINIQIFGHISGAFMNPAVTLASVIWGNTSIALGAIHTVVQCIGAILGYGILVGVSSFDLSQGGVCVTRPYPGQNEFQSLGIEIAITAALALICCGIWDPANQLKQDSTPIKFGLTIAGLSFVGGPLTGASMNPARSLGPAVWTDHWDGHWVYWVGPLVGSGVSTLIYKYVFIKKRATN</sequence>
<dbReference type="InParanoid" id="A0A7E5W9K9"/>
<gene>
    <name evidence="8" type="primary">LOC113500544</name>
</gene>
<evidence type="ECO:0000313" key="8">
    <source>
        <dbReference type="RefSeq" id="XP_026737172.1"/>
    </source>
</evidence>
<dbReference type="PANTHER" id="PTHR19139:SF270">
    <property type="entry name" value="ENTOMOGLYCEROPORIN 1-RELATED"/>
    <property type="match status" value="1"/>
</dbReference>
<keyword evidence="5" id="KW-0813">Transport</keyword>
<dbReference type="GO" id="GO:0015267">
    <property type="term" value="F:channel activity"/>
    <property type="evidence" value="ECO:0007669"/>
    <property type="project" value="InterPro"/>
</dbReference>
<dbReference type="KEGG" id="tnl:113500544"/>
<evidence type="ECO:0000256" key="4">
    <source>
        <dbReference type="ARBA" id="ARBA00023136"/>
    </source>
</evidence>
<dbReference type="GeneID" id="113500544"/>
<keyword evidence="2 5" id="KW-0812">Transmembrane</keyword>
<evidence type="ECO:0000313" key="7">
    <source>
        <dbReference type="Proteomes" id="UP000322000"/>
    </source>
</evidence>
<dbReference type="Pfam" id="PF00230">
    <property type="entry name" value="MIP"/>
    <property type="match status" value="1"/>
</dbReference>
<evidence type="ECO:0000256" key="5">
    <source>
        <dbReference type="RuleBase" id="RU000477"/>
    </source>
</evidence>
<keyword evidence="7" id="KW-1185">Reference proteome</keyword>
<keyword evidence="4 6" id="KW-0472">Membrane</keyword>
<feature type="transmembrane region" description="Helical" evidence="6">
    <location>
        <begin position="111"/>
        <end position="132"/>
    </location>
</feature>
<dbReference type="Proteomes" id="UP000322000">
    <property type="component" value="Chromosome 14"/>
</dbReference>
<feature type="transmembrane region" description="Helical" evidence="6">
    <location>
        <begin position="42"/>
        <end position="64"/>
    </location>
</feature>
<evidence type="ECO:0000256" key="2">
    <source>
        <dbReference type="ARBA" id="ARBA00022692"/>
    </source>
</evidence>
<proteinExistence type="inferred from homology"/>
<dbReference type="GO" id="GO:0005886">
    <property type="term" value="C:plasma membrane"/>
    <property type="evidence" value="ECO:0007669"/>
    <property type="project" value="TreeGrafter"/>
</dbReference>
<accession>A0A7E5W9K9</accession>
<comment type="subcellular location">
    <subcellularLocation>
        <location evidence="1">Membrane</location>
        <topology evidence="1">Multi-pass membrane protein</topology>
    </subcellularLocation>
</comment>
<dbReference type="InterPro" id="IPR000425">
    <property type="entry name" value="MIP"/>
</dbReference>
<dbReference type="InterPro" id="IPR023271">
    <property type="entry name" value="Aquaporin-like"/>
</dbReference>